<proteinExistence type="predicted"/>
<organism evidence="1 2">
    <name type="scientific">Limosilactobacillus mucosae LM1</name>
    <dbReference type="NCBI Taxonomy" id="1130798"/>
    <lineage>
        <taxon>Bacteria</taxon>
        <taxon>Bacillati</taxon>
        <taxon>Bacillota</taxon>
        <taxon>Bacilli</taxon>
        <taxon>Lactobacillales</taxon>
        <taxon>Lactobacillaceae</taxon>
        <taxon>Limosilactobacillus</taxon>
    </lineage>
</organism>
<gene>
    <name evidence="1" type="ORF">LBLM1_05650</name>
</gene>
<name>A0A0D4CKD9_LIMMU</name>
<dbReference type="RefSeq" id="WP_006499464.1">
    <property type="nucleotide sequence ID" value="NZ_CP011013.1"/>
</dbReference>
<dbReference type="KEGG" id="lmu:LBLM1_05650"/>
<dbReference type="AlphaFoldDB" id="A0A0D4CKD9"/>
<evidence type="ECO:0000313" key="2">
    <source>
        <dbReference type="Proteomes" id="UP000003645"/>
    </source>
</evidence>
<evidence type="ECO:0000313" key="1">
    <source>
        <dbReference type="EMBL" id="AJT50568.1"/>
    </source>
</evidence>
<keyword evidence="2" id="KW-1185">Reference proteome</keyword>
<dbReference type="EMBL" id="CP011013">
    <property type="protein sequence ID" value="AJT50568.1"/>
    <property type="molecule type" value="Genomic_DNA"/>
</dbReference>
<dbReference type="HOGENOM" id="CLU_854680_0_0_9"/>
<protein>
    <submittedName>
        <fullName evidence="1">Uncharacterized protein</fullName>
    </submittedName>
</protein>
<dbReference type="Proteomes" id="UP000003645">
    <property type="component" value="Chromosome"/>
</dbReference>
<reference evidence="1 2" key="1">
    <citation type="journal article" date="2012" name="J. Bacteriol.">
        <title>Genome sequence of Lactobacillus mucosae LM1, isolated from piglet feces.</title>
        <authorList>
            <person name="Lee J.H."/>
            <person name="Valeriano V.D."/>
            <person name="Shin Y.R."/>
            <person name="Chae J.P."/>
            <person name="Kim G.B."/>
            <person name="Ham J.S."/>
            <person name="Chun J."/>
            <person name="Kang D.K."/>
        </authorList>
    </citation>
    <scope>NUCLEOTIDE SEQUENCE [LARGE SCALE GENOMIC DNA]</scope>
    <source>
        <strain evidence="1 2">LM1</strain>
    </source>
</reference>
<dbReference type="STRING" id="1130798.LBLM1_05650"/>
<sequence length="325" mass="37086">MLNPIGLSMQEMGRVMASPATMDQGIYLAHDLDSNQYFVLDRLNNSDQQPFEFETFDEAYSFAKIRERTTMEKQQEKKVSPAEIERFATSRKSQQILKDGTKDIDSMERLINQVSPVISYGRVNSLLLSQAHGEQDFMTRQAWTRSQDLQDVNFDQLKGVKVFVPNPKQPGQPVTFGVGKMYSANELAAKYPAKSPQVQAMASQRNLMKQASQNERVGAMVGSLRELQVPKPAWIWSKNQIHAIQTHISRHMAFASVGLTDTPFHFNQTERQVMANLKPDELKEMFSKSMGLASKINRTANRQLYQMKNQQRTINQPVQAKPKER</sequence>
<accession>A0A0D4CKD9</accession>